<keyword evidence="4" id="KW-1185">Reference proteome</keyword>
<dbReference type="EMBL" id="CP049887">
    <property type="protein sequence ID" value="QIL49669.1"/>
    <property type="molecule type" value="Genomic_DNA"/>
</dbReference>
<keyword evidence="1" id="KW-1133">Transmembrane helix</keyword>
<keyword evidence="1" id="KW-0812">Transmembrane</keyword>
<dbReference type="RefSeq" id="WP_166035954.1">
    <property type="nucleotide sequence ID" value="NZ_CP049887.1"/>
</dbReference>
<organism evidence="3 4">
    <name type="scientific">Vagococcus hydrophili</name>
    <dbReference type="NCBI Taxonomy" id="2714947"/>
    <lineage>
        <taxon>Bacteria</taxon>
        <taxon>Bacillati</taxon>
        <taxon>Bacillota</taxon>
        <taxon>Bacilli</taxon>
        <taxon>Lactobacillales</taxon>
        <taxon>Enterococcaceae</taxon>
        <taxon>Vagococcus</taxon>
    </lineage>
</organism>
<feature type="transmembrane region" description="Helical" evidence="1">
    <location>
        <begin position="83"/>
        <end position="103"/>
    </location>
</feature>
<name>A0A6G8AXI1_9ENTE</name>
<feature type="domain" description="AMP-dependent synthetase/ligase" evidence="2">
    <location>
        <begin position="17"/>
        <end position="380"/>
    </location>
</feature>
<keyword evidence="1" id="KW-0472">Membrane</keyword>
<reference evidence="3 4" key="1">
    <citation type="submission" date="2020-03" db="EMBL/GenBank/DDBJ databases">
        <title>Vagococcus sp. nov., isolated from beetles.</title>
        <authorList>
            <person name="Hyun D.-W."/>
            <person name="Bae J.-W."/>
        </authorList>
    </citation>
    <scope>NUCLEOTIDE SEQUENCE [LARGE SCALE GENOMIC DNA]</scope>
    <source>
        <strain evidence="3 4">HDW17B</strain>
    </source>
</reference>
<dbReference type="InterPro" id="IPR020845">
    <property type="entry name" value="AMP-binding_CS"/>
</dbReference>
<dbReference type="KEGG" id="vhy:G7082_14745"/>
<dbReference type="AlphaFoldDB" id="A0A6G8AXI1"/>
<dbReference type="PROSITE" id="PS00455">
    <property type="entry name" value="AMP_BINDING"/>
    <property type="match status" value="1"/>
</dbReference>
<dbReference type="Pfam" id="PF00501">
    <property type="entry name" value="AMP-binding"/>
    <property type="match status" value="1"/>
</dbReference>
<evidence type="ECO:0000313" key="3">
    <source>
        <dbReference type="EMBL" id="QIL49669.1"/>
    </source>
</evidence>
<protein>
    <submittedName>
        <fullName evidence="3">Acyl-CoA synthetase</fullName>
    </submittedName>
</protein>
<evidence type="ECO:0000313" key="4">
    <source>
        <dbReference type="Proteomes" id="UP000501747"/>
    </source>
</evidence>
<dbReference type="InterPro" id="IPR000873">
    <property type="entry name" value="AMP-dep_synth/lig_dom"/>
</dbReference>
<dbReference type="PANTHER" id="PTHR43767">
    <property type="entry name" value="LONG-CHAIN-FATTY-ACID--COA LIGASE"/>
    <property type="match status" value="1"/>
</dbReference>
<gene>
    <name evidence="3" type="ORF">G7082_14745</name>
</gene>
<sequence length="516" mass="59035">MIFPNNTYQELNLYSNFAEAAERFPNVPIYFDDTLIGFPDLALETTYQDAKTSIIAQASRLKQLGIKKGDKVVIYKSPMFDTYLLAVAVSFLGAVPVMISFHFPAPIMTIMCDRLENPWMIFDQVTASKAPHITSIPSNQLIELEKLVTLEVNETPEQEFLPIDDISYMTHTSGTTGVPKLIAHSAQSMGWRTKWQKNIFDLMKQDELVAFHISPVHSRFNIGISSLMSKGFPMLWIGSSELENVDRTLTKFKPVALETHPNNFVQWSHLAKEKPELFASFNYFHSTFDAINKGTMEIFLNASSGERPVFMQVYGQSECGPMIMRFHTKESIETLDARNMGVGMPELTEVRIVDENAQVVPENTTGNIQMLSKGRALTYYKEDARFTENTYDLWWDSGDFGYKDENGDLFLLDRQVDLIRDVESTLKIEDLLLDKLDFLNEVVIVRGKDDIAQPIVSVVDNEDMDWERWWHAISDFPLLSKPLIWDYNDIPRTATMKVQRLKIEEDLKNQSDEKGA</sequence>
<accession>A0A6G8AXI1</accession>
<evidence type="ECO:0000259" key="2">
    <source>
        <dbReference type="Pfam" id="PF00501"/>
    </source>
</evidence>
<dbReference type="Proteomes" id="UP000501747">
    <property type="component" value="Chromosome"/>
</dbReference>
<dbReference type="PANTHER" id="PTHR43767:SF1">
    <property type="entry name" value="NONRIBOSOMAL PEPTIDE SYNTHASE PES1 (EUROFUNG)-RELATED"/>
    <property type="match status" value="1"/>
</dbReference>
<dbReference type="InterPro" id="IPR042099">
    <property type="entry name" value="ANL_N_sf"/>
</dbReference>
<dbReference type="InterPro" id="IPR050237">
    <property type="entry name" value="ATP-dep_AMP-bd_enzyme"/>
</dbReference>
<evidence type="ECO:0000256" key="1">
    <source>
        <dbReference type="SAM" id="Phobius"/>
    </source>
</evidence>
<dbReference type="Gene3D" id="3.40.50.12780">
    <property type="entry name" value="N-terminal domain of ligase-like"/>
    <property type="match status" value="1"/>
</dbReference>
<dbReference type="SUPFAM" id="SSF56801">
    <property type="entry name" value="Acetyl-CoA synthetase-like"/>
    <property type="match status" value="1"/>
</dbReference>
<proteinExistence type="predicted"/>